<reference evidence="1" key="1">
    <citation type="journal article" date="2020" name="Nature">
        <title>Giant virus diversity and host interactions through global metagenomics.</title>
        <authorList>
            <person name="Schulz F."/>
            <person name="Roux S."/>
            <person name="Paez-Espino D."/>
            <person name="Jungbluth S."/>
            <person name="Walsh D.A."/>
            <person name="Denef V.J."/>
            <person name="McMahon K.D."/>
            <person name="Konstantinidis K.T."/>
            <person name="Eloe-Fadrosh E.A."/>
            <person name="Kyrpides N.C."/>
            <person name="Woyke T."/>
        </authorList>
    </citation>
    <scope>NUCLEOTIDE SEQUENCE</scope>
    <source>
        <strain evidence="1">GVMAG-M-3300023184-71</strain>
    </source>
</reference>
<name>A0A6C0IE43_9ZZZZ</name>
<protein>
    <submittedName>
        <fullName evidence="1">Uncharacterized protein</fullName>
    </submittedName>
</protein>
<accession>A0A6C0IE43</accession>
<organism evidence="1">
    <name type="scientific">viral metagenome</name>
    <dbReference type="NCBI Taxonomy" id="1070528"/>
    <lineage>
        <taxon>unclassified sequences</taxon>
        <taxon>metagenomes</taxon>
        <taxon>organismal metagenomes</taxon>
    </lineage>
</organism>
<evidence type="ECO:0000313" key="1">
    <source>
        <dbReference type="EMBL" id="QHT90696.1"/>
    </source>
</evidence>
<proteinExistence type="predicted"/>
<dbReference type="EMBL" id="MN740156">
    <property type="protein sequence ID" value="QHT90696.1"/>
    <property type="molecule type" value="Genomic_DNA"/>
</dbReference>
<sequence>MAEIYNRTDREKVETLIVVPFHIPFHQLVPLVQRSDAYFLVNRLGGYGELEHVVFHLMMQYRYQVPMTIPRYDPQDSWPWREETRYPHTIPVAFPSWTLWSDMDARQLSVLSSGLGWDFYQVEWLLQKWESALGLFDDDILCLSMPVYPMDLYNERVPPDVICREVERFRGLYGEKKMSQQFFALDLLTRDDLGKQLLGFWNRCRGSETPLQLFEWLWEIYESLPVDHDYRPFLLTKNYAVLDVHRKMTFKPCMLISQYLSYHGMYVSGDFFRLYRQDITKGFVAHRKELHLFSLLPMTWSTLQWEAWLDDEMERLYRHVGNHVQWIGKWHLETFLGDSTLWRALLAVWDVIPRRNIFLWEHSSFRYNEVQLRIGHEFRVLMDAKTVRSMNKTQKKNFDNIFCKKK</sequence>
<dbReference type="AlphaFoldDB" id="A0A6C0IE43"/>